<evidence type="ECO:0000256" key="3">
    <source>
        <dbReference type="ARBA" id="ARBA00022989"/>
    </source>
</evidence>
<keyword evidence="3 6" id="KW-1133">Transmembrane helix</keyword>
<dbReference type="PANTHER" id="PTHR31234">
    <property type="entry name" value="LATE EMBRYOGENESIS ABUNDANT (LEA) HYDROXYPROLINE-RICH GLYCOPROTEIN FAMILY"/>
    <property type="match status" value="1"/>
</dbReference>
<name>A0AAP0B1M8_9ASPA</name>
<gene>
    <name evidence="8" type="ORF">KSP39_PZI019757</name>
</gene>
<comment type="subcellular location">
    <subcellularLocation>
        <location evidence="1">Membrane</location>
        <topology evidence="1">Single-pass membrane protein</topology>
    </subcellularLocation>
</comment>
<dbReference type="SUPFAM" id="SSF117070">
    <property type="entry name" value="LEA14-like"/>
    <property type="match status" value="1"/>
</dbReference>
<evidence type="ECO:0000313" key="9">
    <source>
        <dbReference type="Proteomes" id="UP001418222"/>
    </source>
</evidence>
<keyword evidence="4 6" id="KW-0472">Membrane</keyword>
<dbReference type="PANTHER" id="PTHR31234:SF4">
    <property type="entry name" value="EXPRESSED PROTEIN"/>
    <property type="match status" value="1"/>
</dbReference>
<feature type="domain" description="Late embryogenesis abundant protein LEA-2 subgroup" evidence="7">
    <location>
        <begin position="123"/>
        <end position="217"/>
    </location>
</feature>
<evidence type="ECO:0000256" key="4">
    <source>
        <dbReference type="ARBA" id="ARBA00023136"/>
    </source>
</evidence>
<dbReference type="Pfam" id="PF03168">
    <property type="entry name" value="LEA_2"/>
    <property type="match status" value="1"/>
</dbReference>
<evidence type="ECO:0000256" key="5">
    <source>
        <dbReference type="SAM" id="MobiDB-lite"/>
    </source>
</evidence>
<dbReference type="Proteomes" id="UP001418222">
    <property type="component" value="Unassembled WGS sequence"/>
</dbReference>
<evidence type="ECO:0000256" key="1">
    <source>
        <dbReference type="ARBA" id="ARBA00004167"/>
    </source>
</evidence>
<proteinExistence type="predicted"/>
<feature type="transmembrane region" description="Helical" evidence="6">
    <location>
        <begin position="71"/>
        <end position="89"/>
    </location>
</feature>
<protein>
    <recommendedName>
        <fullName evidence="7">Late embryogenesis abundant protein LEA-2 subgroup domain-containing protein</fullName>
    </recommendedName>
</protein>
<feature type="region of interest" description="Disordered" evidence="5">
    <location>
        <begin position="1"/>
        <end position="36"/>
    </location>
</feature>
<sequence length="231" mass="25525">MVKPELDAVDPLLPLPPPPPPSFSSPSSAPSRQETNPPPNLLLLLPTFITEHRLRPPSGCIRCSPVLSSSFLTAAAVFSLVGVALFLLWPSHPNLHLDRLSIEHVRVSFHPSVTVSIYLRLRIRIRNPDFFSLDYDFLNVAIGYRGEQLGSILSAGERVRARGVSYVDAELQLDGIEVLHNVFYLIDDLAKGSMTFDTVTGITGVLHFVFFDIPIKASKFPSPSLTSCLFY</sequence>
<evidence type="ECO:0000259" key="7">
    <source>
        <dbReference type="Pfam" id="PF03168"/>
    </source>
</evidence>
<evidence type="ECO:0000313" key="8">
    <source>
        <dbReference type="EMBL" id="KAK8923850.1"/>
    </source>
</evidence>
<organism evidence="8 9">
    <name type="scientific">Platanthera zijinensis</name>
    <dbReference type="NCBI Taxonomy" id="2320716"/>
    <lineage>
        <taxon>Eukaryota</taxon>
        <taxon>Viridiplantae</taxon>
        <taxon>Streptophyta</taxon>
        <taxon>Embryophyta</taxon>
        <taxon>Tracheophyta</taxon>
        <taxon>Spermatophyta</taxon>
        <taxon>Magnoliopsida</taxon>
        <taxon>Liliopsida</taxon>
        <taxon>Asparagales</taxon>
        <taxon>Orchidaceae</taxon>
        <taxon>Orchidoideae</taxon>
        <taxon>Orchideae</taxon>
        <taxon>Orchidinae</taxon>
        <taxon>Platanthera</taxon>
    </lineage>
</organism>
<evidence type="ECO:0000256" key="6">
    <source>
        <dbReference type="SAM" id="Phobius"/>
    </source>
</evidence>
<feature type="compositionally biased region" description="Pro residues" evidence="5">
    <location>
        <begin position="13"/>
        <end position="23"/>
    </location>
</feature>
<dbReference type="InterPro" id="IPR004864">
    <property type="entry name" value="LEA_2"/>
</dbReference>
<comment type="caution">
    <text evidence="8">The sequence shown here is derived from an EMBL/GenBank/DDBJ whole genome shotgun (WGS) entry which is preliminary data.</text>
</comment>
<dbReference type="InterPro" id="IPR044839">
    <property type="entry name" value="NDR1-like"/>
</dbReference>
<dbReference type="AlphaFoldDB" id="A0AAP0B1M8"/>
<evidence type="ECO:0000256" key="2">
    <source>
        <dbReference type="ARBA" id="ARBA00022692"/>
    </source>
</evidence>
<dbReference type="EMBL" id="JBBWWQ010000017">
    <property type="protein sequence ID" value="KAK8923850.1"/>
    <property type="molecule type" value="Genomic_DNA"/>
</dbReference>
<reference evidence="8 9" key="1">
    <citation type="journal article" date="2022" name="Nat. Plants">
        <title>Genomes of leafy and leafless Platanthera orchids illuminate the evolution of mycoheterotrophy.</title>
        <authorList>
            <person name="Li M.H."/>
            <person name="Liu K.W."/>
            <person name="Li Z."/>
            <person name="Lu H.C."/>
            <person name="Ye Q.L."/>
            <person name="Zhang D."/>
            <person name="Wang J.Y."/>
            <person name="Li Y.F."/>
            <person name="Zhong Z.M."/>
            <person name="Liu X."/>
            <person name="Yu X."/>
            <person name="Liu D.K."/>
            <person name="Tu X.D."/>
            <person name="Liu B."/>
            <person name="Hao Y."/>
            <person name="Liao X.Y."/>
            <person name="Jiang Y.T."/>
            <person name="Sun W.H."/>
            <person name="Chen J."/>
            <person name="Chen Y.Q."/>
            <person name="Ai Y."/>
            <person name="Zhai J.W."/>
            <person name="Wu S.S."/>
            <person name="Zhou Z."/>
            <person name="Hsiao Y.Y."/>
            <person name="Wu W.L."/>
            <person name="Chen Y.Y."/>
            <person name="Lin Y.F."/>
            <person name="Hsu J.L."/>
            <person name="Li C.Y."/>
            <person name="Wang Z.W."/>
            <person name="Zhao X."/>
            <person name="Zhong W.Y."/>
            <person name="Ma X.K."/>
            <person name="Ma L."/>
            <person name="Huang J."/>
            <person name="Chen G.Z."/>
            <person name="Huang M.Z."/>
            <person name="Huang L."/>
            <person name="Peng D.H."/>
            <person name="Luo Y.B."/>
            <person name="Zou S.Q."/>
            <person name="Chen S.P."/>
            <person name="Lan S."/>
            <person name="Tsai W.C."/>
            <person name="Van de Peer Y."/>
            <person name="Liu Z.J."/>
        </authorList>
    </citation>
    <scope>NUCLEOTIDE SEQUENCE [LARGE SCALE GENOMIC DNA]</scope>
    <source>
        <strain evidence="8">Lor287</strain>
    </source>
</reference>
<keyword evidence="2 6" id="KW-0812">Transmembrane</keyword>
<accession>A0AAP0B1M8</accession>
<keyword evidence="9" id="KW-1185">Reference proteome</keyword>
<dbReference type="GO" id="GO:0016020">
    <property type="term" value="C:membrane"/>
    <property type="evidence" value="ECO:0007669"/>
    <property type="project" value="UniProtKB-SubCell"/>
</dbReference>
<dbReference type="GO" id="GO:0098542">
    <property type="term" value="P:defense response to other organism"/>
    <property type="evidence" value="ECO:0007669"/>
    <property type="project" value="InterPro"/>
</dbReference>